<evidence type="ECO:0000313" key="3">
    <source>
        <dbReference type="EMBL" id="KAF0714610.1"/>
    </source>
</evidence>
<reference evidence="3" key="2">
    <citation type="submission" date="2019-06" db="EMBL/GenBank/DDBJ databases">
        <title>Genomics analysis of Aphanomyces spp. identifies a new class of oomycete effector associated with host adaptation.</title>
        <authorList>
            <person name="Gaulin E."/>
        </authorList>
    </citation>
    <scope>NUCLEOTIDE SEQUENCE</scope>
    <source>
        <strain evidence="3">CBS 578.67</strain>
    </source>
</reference>
<dbReference type="Gene3D" id="1.10.287.2900">
    <property type="match status" value="1"/>
</dbReference>
<accession>A0A485KAB6</accession>
<dbReference type="EMBL" id="VJMH01000744">
    <property type="protein sequence ID" value="KAF0714610.1"/>
    <property type="molecule type" value="Genomic_DNA"/>
</dbReference>
<name>A0A485KAB6_9STRA</name>
<keyword evidence="5" id="KW-1185">Reference proteome</keyword>
<gene>
    <name evidence="4" type="primary">Aste57867_3785</name>
    <name evidence="3" type="ORF">As57867_003774</name>
    <name evidence="4" type="ORF">ASTE57867_3785</name>
</gene>
<dbReference type="PANTHER" id="PTHR34357">
    <property type="entry name" value="F7A19.14 PROTEIN-RELATED"/>
    <property type="match status" value="1"/>
</dbReference>
<feature type="domain" description="GCK" evidence="2">
    <location>
        <begin position="235"/>
        <end position="308"/>
    </location>
</feature>
<protein>
    <submittedName>
        <fullName evidence="4">Aste57867_3785 protein</fullName>
    </submittedName>
</protein>
<dbReference type="OrthoDB" id="2148418at2759"/>
<evidence type="ECO:0000259" key="2">
    <source>
        <dbReference type="SMART" id="SM01227"/>
    </source>
</evidence>
<evidence type="ECO:0000256" key="1">
    <source>
        <dbReference type="SAM" id="MobiDB-lite"/>
    </source>
</evidence>
<dbReference type="SMART" id="SM01227">
    <property type="entry name" value="GCK"/>
    <property type="match status" value="1"/>
</dbReference>
<dbReference type="Pfam" id="PF07802">
    <property type="entry name" value="GCK"/>
    <property type="match status" value="1"/>
</dbReference>
<dbReference type="PANTHER" id="PTHR34357:SF2">
    <property type="entry name" value="F26F24.3-RELATED"/>
    <property type="match status" value="1"/>
</dbReference>
<reference evidence="4 5" key="1">
    <citation type="submission" date="2019-03" db="EMBL/GenBank/DDBJ databases">
        <authorList>
            <person name="Gaulin E."/>
            <person name="Dumas B."/>
        </authorList>
    </citation>
    <scope>NUCLEOTIDE SEQUENCE [LARGE SCALE GENOMIC DNA]</scope>
    <source>
        <strain evidence="4">CBS 568.67</strain>
    </source>
</reference>
<dbReference type="InterPro" id="IPR012891">
    <property type="entry name" value="GCK_dom"/>
</dbReference>
<proteinExistence type="predicted"/>
<dbReference type="EMBL" id="CAADRA010000744">
    <property type="protein sequence ID" value="VFT80935.1"/>
    <property type="molecule type" value="Genomic_DNA"/>
</dbReference>
<dbReference type="AlphaFoldDB" id="A0A485KAB6"/>
<sequence>MASFFRRHAGRSLGLGLVGALSGGWSMTAQCEEKKEEVKGSPKRMDFVGVFLDAASQAALKERFPALHADVSGQTSVVLKYNPTKEELQTFAPILGQTTTVKVQAVAQDDHSQAAIVAVTAEHGDVHYSVECPHITLSHSGEEGYARAYSNVLLERLQATGNLTVEESADGLNVGIANFDGDLPAFDSKLFPLPFPSTAASLRVLDDPLVLHGVLCTASSYDADAHACAASVKKAECGFCLFMKAGPCGAEFTAWETCLDESKKNGQDFLTVCGPQTLALRDCVDANPDYYSVLNGDSKDDADDDEEVATQDDTDKA</sequence>
<dbReference type="Proteomes" id="UP000332933">
    <property type="component" value="Unassembled WGS sequence"/>
</dbReference>
<evidence type="ECO:0000313" key="4">
    <source>
        <dbReference type="EMBL" id="VFT80935.1"/>
    </source>
</evidence>
<organism evidence="4 5">
    <name type="scientific">Aphanomyces stellatus</name>
    <dbReference type="NCBI Taxonomy" id="120398"/>
    <lineage>
        <taxon>Eukaryota</taxon>
        <taxon>Sar</taxon>
        <taxon>Stramenopiles</taxon>
        <taxon>Oomycota</taxon>
        <taxon>Saprolegniomycetes</taxon>
        <taxon>Saprolegniales</taxon>
        <taxon>Verrucalvaceae</taxon>
        <taxon>Aphanomyces</taxon>
    </lineage>
</organism>
<feature type="compositionally biased region" description="Acidic residues" evidence="1">
    <location>
        <begin position="300"/>
        <end position="317"/>
    </location>
</feature>
<evidence type="ECO:0000313" key="5">
    <source>
        <dbReference type="Proteomes" id="UP000332933"/>
    </source>
</evidence>
<feature type="region of interest" description="Disordered" evidence="1">
    <location>
        <begin position="294"/>
        <end position="317"/>
    </location>
</feature>